<feature type="domain" description="Ras-associating" evidence="1">
    <location>
        <begin position="1"/>
        <end position="66"/>
    </location>
</feature>
<evidence type="ECO:0000259" key="1">
    <source>
        <dbReference type="PROSITE" id="PS50200"/>
    </source>
</evidence>
<dbReference type="Proteomes" id="UP000187429">
    <property type="component" value="Unassembled WGS sequence"/>
</dbReference>
<evidence type="ECO:0000313" key="2">
    <source>
        <dbReference type="EMBL" id="OMJ30063.1"/>
    </source>
</evidence>
<dbReference type="SUPFAM" id="SSF54236">
    <property type="entry name" value="Ubiquitin-like"/>
    <property type="match status" value="1"/>
</dbReference>
<comment type="caution">
    <text evidence="2">The sequence shown here is derived from an EMBL/GenBank/DDBJ whole genome shotgun (WGS) entry which is preliminary data.</text>
</comment>
<reference evidence="3" key="1">
    <citation type="submission" date="2017-01" db="EMBL/GenBank/DDBJ databases">
        <authorList>
            <person name="Wang Y."/>
            <person name="White M."/>
            <person name="Kvist S."/>
            <person name="Moncalvo J.-M."/>
        </authorList>
    </citation>
    <scope>NUCLEOTIDE SEQUENCE [LARGE SCALE GENOMIC DNA]</scope>
    <source>
        <strain evidence="3">ID-206-W2</strain>
    </source>
</reference>
<dbReference type="InterPro" id="IPR029071">
    <property type="entry name" value="Ubiquitin-like_domsf"/>
</dbReference>
<protein>
    <submittedName>
        <fullName evidence="2">Protein STE50</fullName>
    </submittedName>
</protein>
<name>A0A1R1YT45_9FUNG</name>
<proteinExistence type="predicted"/>
<dbReference type="OrthoDB" id="8883818at2759"/>
<accession>A0A1R1YT45</accession>
<dbReference type="Pfam" id="PF00788">
    <property type="entry name" value="RA"/>
    <property type="match status" value="1"/>
</dbReference>
<sequence length="71" mass="8235">MVLEHALKKYKIDDDWRNYTLSIRYKSLDGGKSERALGLEDKPLLIFQNLKDKGESPIFVLKRNKSSPTPK</sequence>
<evidence type="ECO:0000313" key="3">
    <source>
        <dbReference type="Proteomes" id="UP000187429"/>
    </source>
</evidence>
<keyword evidence="3" id="KW-1185">Reference proteome</keyword>
<organism evidence="2 3">
    <name type="scientific">Smittium culicis</name>
    <dbReference type="NCBI Taxonomy" id="133412"/>
    <lineage>
        <taxon>Eukaryota</taxon>
        <taxon>Fungi</taxon>
        <taxon>Fungi incertae sedis</taxon>
        <taxon>Zoopagomycota</taxon>
        <taxon>Kickxellomycotina</taxon>
        <taxon>Harpellomycetes</taxon>
        <taxon>Harpellales</taxon>
        <taxon>Legeriomycetaceae</taxon>
        <taxon>Smittium</taxon>
    </lineage>
</organism>
<dbReference type="GO" id="GO:0007165">
    <property type="term" value="P:signal transduction"/>
    <property type="evidence" value="ECO:0007669"/>
    <property type="project" value="InterPro"/>
</dbReference>
<dbReference type="EMBL" id="LSSM01000088">
    <property type="protein sequence ID" value="OMJ30063.1"/>
    <property type="molecule type" value="Genomic_DNA"/>
</dbReference>
<dbReference type="InterPro" id="IPR000159">
    <property type="entry name" value="RA_dom"/>
</dbReference>
<gene>
    <name evidence="2" type="ORF">AYI69_g404</name>
</gene>
<dbReference type="PROSITE" id="PS50200">
    <property type="entry name" value="RA"/>
    <property type="match status" value="1"/>
</dbReference>
<dbReference type="Gene3D" id="3.10.20.90">
    <property type="entry name" value="Phosphatidylinositol 3-kinase Catalytic Subunit, Chain A, domain 1"/>
    <property type="match status" value="1"/>
</dbReference>
<dbReference type="AlphaFoldDB" id="A0A1R1YT45"/>